<proteinExistence type="predicted"/>
<reference evidence="2" key="1">
    <citation type="journal article" date="2017" name="Nat. Ecol. Evol.">
        <title>Genome expansion and lineage-specific genetic innovations in the forest pathogenic fungi Armillaria.</title>
        <authorList>
            <person name="Sipos G."/>
            <person name="Prasanna A.N."/>
            <person name="Walter M.C."/>
            <person name="O'Connor E."/>
            <person name="Balint B."/>
            <person name="Krizsan K."/>
            <person name="Kiss B."/>
            <person name="Hess J."/>
            <person name="Varga T."/>
            <person name="Slot J."/>
            <person name="Riley R."/>
            <person name="Boka B."/>
            <person name="Rigling D."/>
            <person name="Barry K."/>
            <person name="Lee J."/>
            <person name="Mihaltcheva S."/>
            <person name="LaButti K."/>
            <person name="Lipzen A."/>
            <person name="Waldron R."/>
            <person name="Moloney N.M."/>
            <person name="Sperisen C."/>
            <person name="Kredics L."/>
            <person name="Vagvoelgyi C."/>
            <person name="Patrignani A."/>
            <person name="Fitzpatrick D."/>
            <person name="Nagy I."/>
            <person name="Doyle S."/>
            <person name="Anderson J.B."/>
            <person name="Grigoriev I.V."/>
            <person name="Gueldener U."/>
            <person name="Muensterkoetter M."/>
            <person name="Nagy L.G."/>
        </authorList>
    </citation>
    <scope>NUCLEOTIDE SEQUENCE [LARGE SCALE GENOMIC DNA]</scope>
    <source>
        <strain evidence="2">Ar21-2</strain>
    </source>
</reference>
<accession>A0A2H3D723</accession>
<keyword evidence="2" id="KW-1185">Reference proteome</keyword>
<evidence type="ECO:0000313" key="1">
    <source>
        <dbReference type="EMBL" id="PBK91045.1"/>
    </source>
</evidence>
<dbReference type="OrthoDB" id="3257768at2759"/>
<dbReference type="InParanoid" id="A0A2H3D723"/>
<protein>
    <submittedName>
        <fullName evidence="1">Uncharacterized protein</fullName>
    </submittedName>
</protein>
<dbReference type="OMA" id="YNHEPAS"/>
<dbReference type="EMBL" id="KZ293663">
    <property type="protein sequence ID" value="PBK91045.1"/>
    <property type="molecule type" value="Genomic_DNA"/>
</dbReference>
<dbReference type="STRING" id="47427.A0A2H3D723"/>
<gene>
    <name evidence="1" type="ORF">ARMGADRAFT_1032118</name>
</gene>
<dbReference type="AlphaFoldDB" id="A0A2H3D723"/>
<evidence type="ECO:0000313" key="2">
    <source>
        <dbReference type="Proteomes" id="UP000217790"/>
    </source>
</evidence>
<sequence length="420" mass="48237">MQSESESVTVSQSHSELYPKTMYRHLVSFTQTSRTNVNCNDALQNHSVLQDQFFSVSYNHEPASSLWFRVLPAMKLKEAVKAHTEHVKEFIGYEDALRVEHSESVDSWRQMVLLWETDRTQQNPFAPTLRPVTENAVHLELAREEKNVSAVEIQHDVSPSELIAQGLQLEEAQVRLQYNIDALGPYSTDLQCTKVQAQENHISRKIEAWIDVQKVYMPRTTLLRTQDDNRCKVGAAVRPSKIPLYLPSATLRLNAIDALTQSTIIDDELRLRLAQANDTLAYNEVTSEGHRNLAWIWKTNLQGGDKGLQEALRIEWCKSRARSQRWQEECELLTEELHRVQATFTYYSQLWTKQAESRLHPGARAYTFRQAALWSELQMDAEAKWQNVQTTLDLDSLTHSIATTDLNGRTNSKVWDGTIT</sequence>
<name>A0A2H3D723_ARMGA</name>
<dbReference type="Proteomes" id="UP000217790">
    <property type="component" value="Unassembled WGS sequence"/>
</dbReference>
<organism evidence="1 2">
    <name type="scientific">Armillaria gallica</name>
    <name type="common">Bulbous honey fungus</name>
    <name type="synonym">Armillaria bulbosa</name>
    <dbReference type="NCBI Taxonomy" id="47427"/>
    <lineage>
        <taxon>Eukaryota</taxon>
        <taxon>Fungi</taxon>
        <taxon>Dikarya</taxon>
        <taxon>Basidiomycota</taxon>
        <taxon>Agaricomycotina</taxon>
        <taxon>Agaricomycetes</taxon>
        <taxon>Agaricomycetidae</taxon>
        <taxon>Agaricales</taxon>
        <taxon>Marasmiineae</taxon>
        <taxon>Physalacriaceae</taxon>
        <taxon>Armillaria</taxon>
    </lineage>
</organism>